<gene>
    <name evidence="3" type="ORF">TSOC_014190</name>
</gene>
<protein>
    <submittedName>
        <fullName evidence="3">Malate dehydrogenase, cytoplasmic</fullName>
    </submittedName>
</protein>
<evidence type="ECO:0000256" key="1">
    <source>
        <dbReference type="ARBA" id="ARBA00023002"/>
    </source>
</evidence>
<evidence type="ECO:0000259" key="2">
    <source>
        <dbReference type="Pfam" id="PF02866"/>
    </source>
</evidence>
<dbReference type="InterPro" id="IPR010945">
    <property type="entry name" value="Malate_DH_type2"/>
</dbReference>
<sequence length="102" mass="10961">MLETARGLSSALSAANAVCNHVRDWVLGTPYGSWVSMGVVSVGAYGVQPGLVYSYPVTCSGGKWSVVKGLPIDEASRERLRVTEAELVEERDLAMTCLAERK</sequence>
<keyword evidence="1" id="KW-0560">Oxidoreductase</keyword>
<name>A0A2J7ZIB5_9CHLO</name>
<evidence type="ECO:0000313" key="3">
    <source>
        <dbReference type="EMBL" id="PNH00012.1"/>
    </source>
</evidence>
<reference evidence="3 4" key="1">
    <citation type="journal article" date="2017" name="Mol. Biol. Evol.">
        <title>The 4-celled Tetrabaena socialis nuclear genome reveals the essential components for genetic control of cell number at the origin of multicellularity in the volvocine lineage.</title>
        <authorList>
            <person name="Featherston J."/>
            <person name="Arakaki Y."/>
            <person name="Hanschen E.R."/>
            <person name="Ferris P.J."/>
            <person name="Michod R.E."/>
            <person name="Olson B.J.S.C."/>
            <person name="Nozaki H."/>
            <person name="Durand P.M."/>
        </authorList>
    </citation>
    <scope>NUCLEOTIDE SEQUENCE [LARGE SCALE GENOMIC DNA]</scope>
    <source>
        <strain evidence="3 4">NIES-571</strain>
    </source>
</reference>
<dbReference type="PANTHER" id="PTHR23382">
    <property type="entry name" value="MALATE DEHYDROGENASE"/>
    <property type="match status" value="1"/>
</dbReference>
<organism evidence="3 4">
    <name type="scientific">Tetrabaena socialis</name>
    <dbReference type="NCBI Taxonomy" id="47790"/>
    <lineage>
        <taxon>Eukaryota</taxon>
        <taxon>Viridiplantae</taxon>
        <taxon>Chlorophyta</taxon>
        <taxon>core chlorophytes</taxon>
        <taxon>Chlorophyceae</taxon>
        <taxon>CS clade</taxon>
        <taxon>Chlamydomonadales</taxon>
        <taxon>Tetrabaenaceae</taxon>
        <taxon>Tetrabaena</taxon>
    </lineage>
</organism>
<accession>A0A2J7ZIB5</accession>
<dbReference type="InterPro" id="IPR015955">
    <property type="entry name" value="Lactate_DH/Glyco_Ohase_4_C"/>
</dbReference>
<dbReference type="OrthoDB" id="4069699at2759"/>
<dbReference type="GO" id="GO:0016615">
    <property type="term" value="F:malate dehydrogenase activity"/>
    <property type="evidence" value="ECO:0007669"/>
    <property type="project" value="InterPro"/>
</dbReference>
<dbReference type="AlphaFoldDB" id="A0A2J7ZIB5"/>
<dbReference type="SUPFAM" id="SSF56327">
    <property type="entry name" value="LDH C-terminal domain-like"/>
    <property type="match status" value="1"/>
</dbReference>
<dbReference type="EMBL" id="PGGS01001808">
    <property type="protein sequence ID" value="PNH00012.1"/>
    <property type="molecule type" value="Genomic_DNA"/>
</dbReference>
<dbReference type="InterPro" id="IPR022383">
    <property type="entry name" value="Lactate/malate_DH_C"/>
</dbReference>
<dbReference type="Gene3D" id="3.90.110.10">
    <property type="entry name" value="Lactate dehydrogenase/glycoside hydrolase, family 4, C-terminal"/>
    <property type="match status" value="1"/>
</dbReference>
<dbReference type="GO" id="GO:0016616">
    <property type="term" value="F:oxidoreductase activity, acting on the CH-OH group of donors, NAD or NADP as acceptor"/>
    <property type="evidence" value="ECO:0007669"/>
    <property type="project" value="InterPro"/>
</dbReference>
<evidence type="ECO:0000313" key="4">
    <source>
        <dbReference type="Proteomes" id="UP000236333"/>
    </source>
</evidence>
<feature type="domain" description="Lactate/malate dehydrogenase C-terminal" evidence="2">
    <location>
        <begin position="5"/>
        <end position="92"/>
    </location>
</feature>
<dbReference type="Proteomes" id="UP000236333">
    <property type="component" value="Unassembled WGS sequence"/>
</dbReference>
<comment type="caution">
    <text evidence="3">The sequence shown here is derived from an EMBL/GenBank/DDBJ whole genome shotgun (WGS) entry which is preliminary data.</text>
</comment>
<dbReference type="GO" id="GO:0006108">
    <property type="term" value="P:malate metabolic process"/>
    <property type="evidence" value="ECO:0007669"/>
    <property type="project" value="InterPro"/>
</dbReference>
<dbReference type="Pfam" id="PF02866">
    <property type="entry name" value="Ldh_1_C"/>
    <property type="match status" value="1"/>
</dbReference>
<proteinExistence type="predicted"/>
<keyword evidence="4" id="KW-1185">Reference proteome</keyword>